<evidence type="ECO:0000313" key="3">
    <source>
        <dbReference type="Proteomes" id="UP000189739"/>
    </source>
</evidence>
<dbReference type="STRING" id="1792845.BC343_27625"/>
<keyword evidence="3" id="KW-1185">Reference proteome</keyword>
<dbReference type="Proteomes" id="UP000189739">
    <property type="component" value="Unassembled WGS sequence"/>
</dbReference>
<evidence type="ECO:0000313" key="2">
    <source>
        <dbReference type="EMBL" id="OOQ59927.1"/>
    </source>
</evidence>
<dbReference type="SUPFAM" id="SSF48452">
    <property type="entry name" value="TPR-like"/>
    <property type="match status" value="1"/>
</dbReference>
<feature type="region of interest" description="Disordered" evidence="1">
    <location>
        <begin position="255"/>
        <end position="278"/>
    </location>
</feature>
<evidence type="ECO:0000256" key="1">
    <source>
        <dbReference type="SAM" id="MobiDB-lite"/>
    </source>
</evidence>
<protein>
    <recommendedName>
        <fullName evidence="4">MalT-like TPR region domain-containing protein</fullName>
    </recommendedName>
</protein>
<sequence>MLFELKLITDTSERMKKYIFLAFLLFAGVIQSRAQGKLDSLKQSLQLIENDSLKMPLYAQIADIYLHYDTVANRRRKVYYQNEALNYTMLALHLYSRYSDSTGLRSSFDGLAKVYTSQRKYSEAKWFILQSNGISRIKNDVPNIITSLLKLSMVKMEIRDYKLAMTDLNEALSLSVKNKLPEMEMATQRNYAYLYNRMDEPEKGIAAMKRANLIADNIKKQEAETMAAINRFAGDTISTQKIDSAVKKKAQIVAKKTVKPKASKQPSKKTSKKIVASL</sequence>
<reference evidence="2 3" key="1">
    <citation type="submission" date="2016-07" db="EMBL/GenBank/DDBJ databases">
        <title>Genomic analysis of zinc-resistant bacterium Mucilaginibacter pedocola TBZ30.</title>
        <authorList>
            <person name="Huang J."/>
            <person name="Tang J."/>
        </authorList>
    </citation>
    <scope>NUCLEOTIDE SEQUENCE [LARGE SCALE GENOMIC DNA]</scope>
    <source>
        <strain evidence="2 3">TBZ30</strain>
    </source>
</reference>
<gene>
    <name evidence="2" type="ORF">BC343_27625</name>
</gene>
<comment type="caution">
    <text evidence="2">The sequence shown here is derived from an EMBL/GenBank/DDBJ whole genome shotgun (WGS) entry which is preliminary data.</text>
</comment>
<dbReference type="AlphaFoldDB" id="A0A1S9PGA3"/>
<proteinExistence type="predicted"/>
<accession>A0A1S9PGA3</accession>
<name>A0A1S9PGA3_9SPHI</name>
<evidence type="ECO:0008006" key="4">
    <source>
        <dbReference type="Google" id="ProtNLM"/>
    </source>
</evidence>
<dbReference type="Gene3D" id="1.25.40.10">
    <property type="entry name" value="Tetratricopeptide repeat domain"/>
    <property type="match status" value="1"/>
</dbReference>
<organism evidence="2 3">
    <name type="scientific">Mucilaginibacter pedocola</name>
    <dbReference type="NCBI Taxonomy" id="1792845"/>
    <lineage>
        <taxon>Bacteria</taxon>
        <taxon>Pseudomonadati</taxon>
        <taxon>Bacteroidota</taxon>
        <taxon>Sphingobacteriia</taxon>
        <taxon>Sphingobacteriales</taxon>
        <taxon>Sphingobacteriaceae</taxon>
        <taxon>Mucilaginibacter</taxon>
    </lineage>
</organism>
<dbReference type="EMBL" id="MBTF01000011">
    <property type="protein sequence ID" value="OOQ59927.1"/>
    <property type="molecule type" value="Genomic_DNA"/>
</dbReference>
<dbReference type="InterPro" id="IPR011990">
    <property type="entry name" value="TPR-like_helical_dom_sf"/>
</dbReference>
<feature type="compositionally biased region" description="Basic residues" evidence="1">
    <location>
        <begin position="256"/>
        <end position="272"/>
    </location>
</feature>